<protein>
    <submittedName>
        <fullName evidence="1">Uncharacterized protein</fullName>
    </submittedName>
</protein>
<dbReference type="Proteomes" id="UP000290289">
    <property type="component" value="Chromosome 9"/>
</dbReference>
<gene>
    <name evidence="1" type="ORF">DVH24_035253</name>
</gene>
<organism evidence="1 2">
    <name type="scientific">Malus domestica</name>
    <name type="common">Apple</name>
    <name type="synonym">Pyrus malus</name>
    <dbReference type="NCBI Taxonomy" id="3750"/>
    <lineage>
        <taxon>Eukaryota</taxon>
        <taxon>Viridiplantae</taxon>
        <taxon>Streptophyta</taxon>
        <taxon>Embryophyta</taxon>
        <taxon>Tracheophyta</taxon>
        <taxon>Spermatophyta</taxon>
        <taxon>Magnoliopsida</taxon>
        <taxon>eudicotyledons</taxon>
        <taxon>Gunneridae</taxon>
        <taxon>Pentapetalae</taxon>
        <taxon>rosids</taxon>
        <taxon>fabids</taxon>
        <taxon>Rosales</taxon>
        <taxon>Rosaceae</taxon>
        <taxon>Amygdaloideae</taxon>
        <taxon>Maleae</taxon>
        <taxon>Malus</taxon>
    </lineage>
</organism>
<dbReference type="EMBL" id="RDQH01000335">
    <property type="protein sequence ID" value="RXH90489.1"/>
    <property type="molecule type" value="Genomic_DNA"/>
</dbReference>
<reference evidence="1 2" key="1">
    <citation type="submission" date="2018-10" db="EMBL/GenBank/DDBJ databases">
        <title>A high-quality apple genome assembly.</title>
        <authorList>
            <person name="Hu J."/>
        </authorList>
    </citation>
    <scope>NUCLEOTIDE SEQUENCE [LARGE SCALE GENOMIC DNA]</scope>
    <source>
        <strain evidence="2">cv. HFTH1</strain>
        <tissue evidence="1">Young leaf</tissue>
    </source>
</reference>
<proteinExistence type="predicted"/>
<name>A0A498J3Z4_MALDO</name>
<dbReference type="AlphaFoldDB" id="A0A498J3Z4"/>
<comment type="caution">
    <text evidence="1">The sequence shown here is derived from an EMBL/GenBank/DDBJ whole genome shotgun (WGS) entry which is preliminary data.</text>
</comment>
<keyword evidence="2" id="KW-1185">Reference proteome</keyword>
<evidence type="ECO:0000313" key="1">
    <source>
        <dbReference type="EMBL" id="RXH90489.1"/>
    </source>
</evidence>
<accession>A0A498J3Z4</accession>
<evidence type="ECO:0000313" key="2">
    <source>
        <dbReference type="Proteomes" id="UP000290289"/>
    </source>
</evidence>
<sequence length="79" mass="8896">MHRQCHIPARAPTTSQAQLHCNTILSALGPDHALTVLFLGTHTRASQWVTHHEIALVRTRLTSEFRWNLKPVSSQKTSC</sequence>